<dbReference type="GO" id="GO:0004867">
    <property type="term" value="F:serine-type endopeptidase inhibitor activity"/>
    <property type="evidence" value="ECO:0007669"/>
    <property type="project" value="UniProtKB-KW"/>
</dbReference>
<feature type="domain" description="Alpha-2-macroglobulin" evidence="8">
    <location>
        <begin position="62"/>
        <end position="153"/>
    </location>
</feature>
<dbReference type="InterPro" id="IPR050473">
    <property type="entry name" value="A2M/Complement_sys"/>
</dbReference>
<dbReference type="SUPFAM" id="SSF81296">
    <property type="entry name" value="E set domains"/>
    <property type="match status" value="1"/>
</dbReference>
<evidence type="ECO:0000259" key="9">
    <source>
        <dbReference type="SMART" id="SM01361"/>
    </source>
</evidence>
<evidence type="ECO:0000256" key="7">
    <source>
        <dbReference type="ARBA" id="ARBA00023180"/>
    </source>
</evidence>
<evidence type="ECO:0000256" key="5">
    <source>
        <dbReference type="ARBA" id="ARBA00022966"/>
    </source>
</evidence>
<dbReference type="InterPro" id="IPR009048">
    <property type="entry name" value="A-macroglobulin_rcpt-bd"/>
</dbReference>
<evidence type="ECO:0000256" key="6">
    <source>
        <dbReference type="ARBA" id="ARBA00023157"/>
    </source>
</evidence>
<keyword evidence="3" id="KW-0732">Signal</keyword>
<accession>A0AAD9V480</accession>
<dbReference type="Pfam" id="PF07678">
    <property type="entry name" value="TED_complement"/>
    <property type="match status" value="1"/>
</dbReference>
<dbReference type="Gene3D" id="2.20.130.20">
    <property type="match status" value="1"/>
</dbReference>
<dbReference type="AlphaFoldDB" id="A0AAD9V480"/>
<keyword evidence="11" id="KW-1185">Reference proteome</keyword>
<dbReference type="Gene3D" id="2.60.40.690">
    <property type="entry name" value="Alpha-macroglobulin, receptor-binding domain"/>
    <property type="match status" value="1"/>
</dbReference>
<keyword evidence="7" id="KW-0325">Glycoprotein</keyword>
<dbReference type="InterPro" id="IPR011626">
    <property type="entry name" value="Alpha-macroglobulin_TED"/>
</dbReference>
<dbReference type="SMART" id="SM01419">
    <property type="entry name" value="Thiol-ester_cl"/>
    <property type="match status" value="1"/>
</dbReference>
<protein>
    <submittedName>
        <fullName evidence="10">CD109 antigen</fullName>
    </submittedName>
</protein>
<dbReference type="InterPro" id="IPR013783">
    <property type="entry name" value="Ig-like_fold"/>
</dbReference>
<evidence type="ECO:0000256" key="1">
    <source>
        <dbReference type="ARBA" id="ARBA00010952"/>
    </source>
</evidence>
<dbReference type="PANTHER" id="PTHR11412:SF136">
    <property type="entry name" value="CD109 ANTIGEN"/>
    <property type="match status" value="1"/>
</dbReference>
<organism evidence="10 11">
    <name type="scientific">Acropora cervicornis</name>
    <name type="common">Staghorn coral</name>
    <dbReference type="NCBI Taxonomy" id="6130"/>
    <lineage>
        <taxon>Eukaryota</taxon>
        <taxon>Metazoa</taxon>
        <taxon>Cnidaria</taxon>
        <taxon>Anthozoa</taxon>
        <taxon>Hexacorallia</taxon>
        <taxon>Scleractinia</taxon>
        <taxon>Astrocoeniina</taxon>
        <taxon>Acroporidae</taxon>
        <taxon>Acropora</taxon>
    </lineage>
</organism>
<evidence type="ECO:0000259" key="8">
    <source>
        <dbReference type="SMART" id="SM01360"/>
    </source>
</evidence>
<dbReference type="InterPro" id="IPR019742">
    <property type="entry name" value="MacrogloblnA2_CS"/>
</dbReference>
<dbReference type="Gene3D" id="2.60.40.10">
    <property type="entry name" value="Immunoglobulins"/>
    <property type="match status" value="1"/>
</dbReference>
<dbReference type="FunFam" id="1.50.10.20:FF:000001">
    <property type="entry name" value="CD109 isoform 1"/>
    <property type="match status" value="1"/>
</dbReference>
<dbReference type="EMBL" id="JARQWQ010000035">
    <property type="protein sequence ID" value="KAK2560626.1"/>
    <property type="molecule type" value="Genomic_DNA"/>
</dbReference>
<dbReference type="Gene3D" id="2.60.120.1540">
    <property type="match status" value="1"/>
</dbReference>
<reference evidence="10" key="1">
    <citation type="journal article" date="2023" name="G3 (Bethesda)">
        <title>Whole genome assembly and annotation of the endangered Caribbean coral Acropora cervicornis.</title>
        <authorList>
            <person name="Selwyn J.D."/>
            <person name="Vollmer S.V."/>
        </authorList>
    </citation>
    <scope>NUCLEOTIDE SEQUENCE</scope>
    <source>
        <strain evidence="10">K2</strain>
    </source>
</reference>
<keyword evidence="2" id="KW-0646">Protease inhibitor</keyword>
<dbReference type="SMART" id="SM01360">
    <property type="entry name" value="A2M"/>
    <property type="match status" value="1"/>
</dbReference>
<dbReference type="InterPro" id="IPR014756">
    <property type="entry name" value="Ig_E-set"/>
</dbReference>
<dbReference type="InterPro" id="IPR008930">
    <property type="entry name" value="Terpenoid_cyclase/PrenylTrfase"/>
</dbReference>
<dbReference type="InterPro" id="IPR047565">
    <property type="entry name" value="Alpha-macroglob_thiol-ester_cl"/>
</dbReference>
<dbReference type="CDD" id="cd02897">
    <property type="entry name" value="A2M_2"/>
    <property type="match status" value="1"/>
</dbReference>
<dbReference type="PANTHER" id="PTHR11412">
    <property type="entry name" value="MACROGLOBULIN / COMPLEMENT"/>
    <property type="match status" value="1"/>
</dbReference>
<keyword evidence="6" id="KW-1015">Disulfide bond</keyword>
<dbReference type="SUPFAM" id="SSF49410">
    <property type="entry name" value="Alpha-macroglobulin receptor domain"/>
    <property type="match status" value="1"/>
</dbReference>
<keyword evidence="5" id="KW-0882">Thioester bond</keyword>
<dbReference type="GO" id="GO:0005615">
    <property type="term" value="C:extracellular space"/>
    <property type="evidence" value="ECO:0007669"/>
    <property type="project" value="InterPro"/>
</dbReference>
<dbReference type="Proteomes" id="UP001249851">
    <property type="component" value="Unassembled WGS sequence"/>
</dbReference>
<dbReference type="Pfam" id="PF00207">
    <property type="entry name" value="A2M"/>
    <property type="match status" value="1"/>
</dbReference>
<evidence type="ECO:0000256" key="3">
    <source>
        <dbReference type="ARBA" id="ARBA00022729"/>
    </source>
</evidence>
<dbReference type="InterPro" id="IPR001599">
    <property type="entry name" value="Macroglobln_a2"/>
</dbReference>
<keyword evidence="4" id="KW-0722">Serine protease inhibitor</keyword>
<dbReference type="Pfam" id="PF07677">
    <property type="entry name" value="A2M_recep"/>
    <property type="match status" value="1"/>
</dbReference>
<feature type="domain" description="Alpha-macroglobulin receptor-binding" evidence="9">
    <location>
        <begin position="675"/>
        <end position="765"/>
    </location>
</feature>
<gene>
    <name evidence="10" type="ORF">P5673_016375</name>
</gene>
<comment type="caution">
    <text evidence="10">The sequence shown here is derived from an EMBL/GenBank/DDBJ whole genome shotgun (WGS) entry which is preliminary data.</text>
</comment>
<dbReference type="PROSITE" id="PS00477">
    <property type="entry name" value="ALPHA_2_MACROGLOBULIN"/>
    <property type="match status" value="1"/>
</dbReference>
<dbReference type="InterPro" id="IPR041813">
    <property type="entry name" value="A2M_TED"/>
</dbReference>
<evidence type="ECO:0000256" key="2">
    <source>
        <dbReference type="ARBA" id="ARBA00022690"/>
    </source>
</evidence>
<evidence type="ECO:0000256" key="4">
    <source>
        <dbReference type="ARBA" id="ARBA00022900"/>
    </source>
</evidence>
<dbReference type="Gene3D" id="1.50.10.20">
    <property type="match status" value="1"/>
</dbReference>
<dbReference type="InterPro" id="IPR036595">
    <property type="entry name" value="A-macroglobulin_rcpt-bd_sf"/>
</dbReference>
<evidence type="ECO:0000313" key="11">
    <source>
        <dbReference type="Proteomes" id="UP001249851"/>
    </source>
</evidence>
<comment type="similarity">
    <text evidence="1">Belongs to the protease inhibitor I39 (alpha-2-macroglobulin) family.</text>
</comment>
<reference evidence="10" key="2">
    <citation type="journal article" date="2023" name="Science">
        <title>Genomic signatures of disease resistance in endangered staghorn corals.</title>
        <authorList>
            <person name="Vollmer S.V."/>
            <person name="Selwyn J.D."/>
            <person name="Despard B.A."/>
            <person name="Roesel C.L."/>
        </authorList>
    </citation>
    <scope>NUCLEOTIDE SEQUENCE</scope>
    <source>
        <strain evidence="10">K2</strain>
    </source>
</reference>
<sequence length="820" mass="91855">MIIITDYLLPGEYGPMNLIFKMANAGGALEESADVVSALRANTVRTPQLAEVKRVRNLFPETWIWLEYNASSTGDVEFQRSVPDTLTTWVASAFAVSNSTGFGVVEVNSQVQVFQSFFVSINLPYSVIRGEELALQVTVFNYEPIQQRVTITLKASKHWSIIDELGNSGLRGDGKDHVYVNQTVDLKEELVVGPNEGKKLSFPVVPRTLGMVPVEVRAQSTTHSDAVRRNLLVEPEGVLQDYSISMLLDFNTTSNLSRSLDLSVPPNTVEGSARATVSVMGDILGSSLNNLDHLVRMPWGCGEQNMVNFAPNIYVLKYLQTVNQLTKQLENKAKQYMVSGYQREQTYRHRDGSYSAFGERDSSGSLWLTAFVIKSFAQARAFIPEYIDSKMLDASLVWMSRETNFDGSFKKVGAVHSSALKGGQTGIVSLTAYVVIALAEANSNIPAVSRAKNNAVSFLEGKVDALSSDIKDPYTLAITSYALSLVGSTKKIKALKELRKMAIEKDGLMYWREKQESHKPNDNPWLRPYYRPRSADIEITAYALLAYSLERDLPVALAVSRWLSQQRNSLGGYSSTQDTVIGLQALAEFAEMIYTPDVAFSLQLTASADPTFSRIITVNKQNSMVLQLIEVGVTYNVDKAPPDSSFDFVLKVLREGNNEMELEACSKWTEKDQESGMAVMDIEIPSGFELDWDKVQKILSEKSLKLKRVESPDRKVLFYFDEIPSVRRVCVKVTFYRAYEVGKPQPSTASVYSYYEPGPRRLPFLCRLCQLRQTNSIRKTSSGWIIDCEWSRRNGADFSDMLDCIHAALILDFDERAREW</sequence>
<dbReference type="SMART" id="SM01361">
    <property type="entry name" value="A2M_recep"/>
    <property type="match status" value="1"/>
</dbReference>
<evidence type="ECO:0000313" key="10">
    <source>
        <dbReference type="EMBL" id="KAK2560626.1"/>
    </source>
</evidence>
<name>A0AAD9V480_ACRCE</name>
<dbReference type="SUPFAM" id="SSF48239">
    <property type="entry name" value="Terpenoid cyclases/Protein prenyltransferases"/>
    <property type="match status" value="1"/>
</dbReference>
<proteinExistence type="inferred from homology"/>